<keyword evidence="2" id="KW-0472">Membrane</keyword>
<name>A0A0B8NBW1_9NOCA</name>
<feature type="transmembrane region" description="Helical" evidence="2">
    <location>
        <begin position="171"/>
        <end position="193"/>
    </location>
</feature>
<feature type="compositionally biased region" description="Low complexity" evidence="1">
    <location>
        <begin position="59"/>
        <end position="74"/>
    </location>
</feature>
<reference evidence="4 7" key="3">
    <citation type="submission" date="2016-10" db="EMBL/GenBank/DDBJ databases">
        <title>Genome sequence of Nocardia seriolae strain EM150506, isolated from Anguila japonica.</title>
        <authorList>
            <person name="Han H.-J."/>
        </authorList>
    </citation>
    <scope>NUCLEOTIDE SEQUENCE [LARGE SCALE GENOMIC DNA]</scope>
    <source>
        <strain evidence="4 7">EM150506</strain>
    </source>
</reference>
<reference evidence="6" key="1">
    <citation type="submission" date="2015-07" db="EMBL/GenBank/DDBJ databases">
        <title>Nocardia seriolae U-1 whole genome shotgun sequence.</title>
        <authorList>
            <person name="Imajoh M."/>
            <person name="Fukumoto Y."/>
            <person name="Sukeda M."/>
            <person name="Yamane J."/>
            <person name="Yamasaki K."/>
            <person name="Shimizu M."/>
            <person name="Ohnishi K."/>
            <person name="Oshima S."/>
        </authorList>
    </citation>
    <scope>NUCLEOTIDE SEQUENCE [LARGE SCALE GENOMIC DNA]</scope>
    <source>
        <strain evidence="6">U-1</strain>
    </source>
</reference>
<dbReference type="RefSeq" id="WP_033087967.1">
    <property type="nucleotide sequence ID" value="NZ_AP017900.1"/>
</dbReference>
<dbReference type="Proteomes" id="UP000180166">
    <property type="component" value="Chromosome"/>
</dbReference>
<sequence length="405" mass="40865">MTDNHDHWSNPHGPANPGAAGGYPPQEPTQHQPAQPDPGQPAWGSPDPGQQGWGNPNAGQQTWGQPDPGQQGWGNPVTGAEPTVHAYNPQGWGNPDAAQQGWGTPVTGAEPTVHAYNPQAYQPNPQGYEPTQQFYPGAQSDPNFPGQQPVPGYGQPGYGQPTPPGGPNRTWLILAAVLGVIVLVGGGIAAYALTRGDSGGSSAAPSTTAGAAPTSKAGSPSSGPSTSGAPKSGSRTVVAPSLGISYDVPAGWTIAAPTQTTLQSGADGNLTGYAKSSEGADYCAGSAYRSLVFVAQVDGTDLAAAATKVAKVSVESGYDDPTGGKPGAPAPVTTKSGLAGRQVEASGPWKPTLPGCTTNAYAVYAFAFPGPRNSTLVLAVLADRGTTGEMTPDQAKQLIASVRTS</sequence>
<feature type="region of interest" description="Disordered" evidence="1">
    <location>
        <begin position="1"/>
        <end position="165"/>
    </location>
</feature>
<evidence type="ECO:0000313" key="4">
    <source>
        <dbReference type="EMBL" id="APA99887.1"/>
    </source>
</evidence>
<dbReference type="Proteomes" id="UP000037179">
    <property type="component" value="Unassembled WGS sequence"/>
</dbReference>
<gene>
    <name evidence="4" type="ORF">NS506_05851</name>
    <name evidence="5" type="ORF">NSK11_contig00049-0051</name>
</gene>
<feature type="compositionally biased region" description="Low complexity" evidence="1">
    <location>
        <begin position="200"/>
        <end position="234"/>
    </location>
</feature>
<dbReference type="InterPro" id="IPR058330">
    <property type="entry name" value="DUF8017"/>
</dbReference>
<dbReference type="EMBL" id="BBYQ01000049">
    <property type="protein sequence ID" value="GAP29133.1"/>
    <property type="molecule type" value="Genomic_DNA"/>
</dbReference>
<dbReference type="Pfam" id="PF26056">
    <property type="entry name" value="DUF8017"/>
    <property type="match status" value="1"/>
</dbReference>
<evidence type="ECO:0000256" key="1">
    <source>
        <dbReference type="SAM" id="MobiDB-lite"/>
    </source>
</evidence>
<reference evidence="5 6" key="2">
    <citation type="journal article" date="2016" name="Genome Announc.">
        <title>Draft Genome Sequence of Erythromycin- and Oxytetracycline-Sensitive Nocardia seriolae Strain U-1 (NBRC 110359).</title>
        <authorList>
            <person name="Imajoh M."/>
            <person name="Sukeda M."/>
            <person name="Shimizu M."/>
            <person name="Yamane J."/>
            <person name="Ohnishi K."/>
            <person name="Oshima S."/>
        </authorList>
    </citation>
    <scope>NUCLEOTIDE SEQUENCE [LARGE SCALE GENOMIC DNA]</scope>
    <source>
        <strain evidence="5 6">U-1</strain>
    </source>
</reference>
<dbReference type="OrthoDB" id="4560740at2"/>
<feature type="region of interest" description="Disordered" evidence="1">
    <location>
        <begin position="196"/>
        <end position="236"/>
    </location>
</feature>
<feature type="compositionally biased region" description="Polar residues" evidence="1">
    <location>
        <begin position="119"/>
        <end position="134"/>
    </location>
</feature>
<proteinExistence type="predicted"/>
<dbReference type="EMBL" id="CP017839">
    <property type="protein sequence ID" value="APA99887.1"/>
    <property type="molecule type" value="Genomic_DNA"/>
</dbReference>
<dbReference type="GeneID" id="93376353"/>
<keyword evidence="2" id="KW-0812">Transmembrane</keyword>
<evidence type="ECO:0000313" key="7">
    <source>
        <dbReference type="Proteomes" id="UP000180166"/>
    </source>
</evidence>
<evidence type="ECO:0000313" key="5">
    <source>
        <dbReference type="EMBL" id="GAP29133.1"/>
    </source>
</evidence>
<protein>
    <recommendedName>
        <fullName evidence="3">DUF8017 domain-containing protein</fullName>
    </recommendedName>
</protein>
<evidence type="ECO:0000259" key="3">
    <source>
        <dbReference type="Pfam" id="PF26056"/>
    </source>
</evidence>
<keyword evidence="2" id="KW-1133">Transmembrane helix</keyword>
<accession>A0A0B8NBW1</accession>
<organism evidence="5 6">
    <name type="scientific">Nocardia seriolae</name>
    <dbReference type="NCBI Taxonomy" id="37332"/>
    <lineage>
        <taxon>Bacteria</taxon>
        <taxon>Bacillati</taxon>
        <taxon>Actinomycetota</taxon>
        <taxon>Actinomycetes</taxon>
        <taxon>Mycobacteriales</taxon>
        <taxon>Nocardiaceae</taxon>
        <taxon>Nocardia</taxon>
    </lineage>
</organism>
<evidence type="ECO:0000313" key="6">
    <source>
        <dbReference type="Proteomes" id="UP000037179"/>
    </source>
</evidence>
<feature type="region of interest" description="Disordered" evidence="1">
    <location>
        <begin position="315"/>
        <end position="335"/>
    </location>
</feature>
<dbReference type="KEGG" id="nsr:NS506_05851"/>
<feature type="domain" description="DUF8017" evidence="3">
    <location>
        <begin position="231"/>
        <end position="404"/>
    </location>
</feature>
<dbReference type="AlphaFoldDB" id="A0A0B8NBW1"/>
<evidence type="ECO:0000256" key="2">
    <source>
        <dbReference type="SAM" id="Phobius"/>
    </source>
</evidence>
<keyword evidence="6" id="KW-1185">Reference proteome</keyword>
<feature type="compositionally biased region" description="Low complexity" evidence="1">
    <location>
        <begin position="13"/>
        <end position="24"/>
    </location>
</feature>